<evidence type="ECO:0000256" key="10">
    <source>
        <dbReference type="PROSITE-ProRule" id="PRU00169"/>
    </source>
</evidence>
<dbReference type="PIRSF" id="PIRSF006171">
    <property type="entry name" value="RR_citrat_malat"/>
    <property type="match status" value="1"/>
</dbReference>
<evidence type="ECO:0000259" key="11">
    <source>
        <dbReference type="PROSITE" id="PS50110"/>
    </source>
</evidence>
<evidence type="ECO:0000256" key="7">
    <source>
        <dbReference type="ARBA" id="ARBA00023159"/>
    </source>
</evidence>
<feature type="modified residue" description="4-aspartylphosphate" evidence="10">
    <location>
        <position position="53"/>
    </location>
</feature>
<dbReference type="GO" id="GO:0003677">
    <property type="term" value="F:DNA binding"/>
    <property type="evidence" value="ECO:0007669"/>
    <property type="project" value="UniProtKB-KW"/>
</dbReference>
<dbReference type="GO" id="GO:0003700">
    <property type="term" value="F:DNA-binding transcription factor activity"/>
    <property type="evidence" value="ECO:0007669"/>
    <property type="project" value="InterPro"/>
</dbReference>
<proteinExistence type="predicted"/>
<organism evidence="12 13">
    <name type="scientific">Rathayibacter caricis DSM 15933</name>
    <dbReference type="NCBI Taxonomy" id="1328867"/>
    <lineage>
        <taxon>Bacteria</taxon>
        <taxon>Bacillati</taxon>
        <taxon>Actinomycetota</taxon>
        <taxon>Actinomycetes</taxon>
        <taxon>Micrococcales</taxon>
        <taxon>Microbacteriaceae</taxon>
        <taxon>Rathayibacter</taxon>
    </lineage>
</organism>
<keyword evidence="3 10" id="KW-0597">Phosphoprotein</keyword>
<dbReference type="PROSITE" id="PS50110">
    <property type="entry name" value="RESPONSE_REGULATORY"/>
    <property type="match status" value="1"/>
</dbReference>
<evidence type="ECO:0000256" key="5">
    <source>
        <dbReference type="ARBA" id="ARBA00023015"/>
    </source>
</evidence>
<dbReference type="GO" id="GO:0005737">
    <property type="term" value="C:cytoplasm"/>
    <property type="evidence" value="ECO:0007669"/>
    <property type="project" value="UniProtKB-SubCell"/>
</dbReference>
<dbReference type="InterPro" id="IPR011006">
    <property type="entry name" value="CheY-like_superfamily"/>
</dbReference>
<name>A0A2T4UYP5_9MICO</name>
<keyword evidence="13" id="KW-1185">Reference proteome</keyword>
<dbReference type="Pfam" id="PF00072">
    <property type="entry name" value="Response_reg"/>
    <property type="match status" value="1"/>
</dbReference>
<keyword evidence="7 9" id="KW-0010">Activator</keyword>
<reference evidence="12 13" key="1">
    <citation type="submission" date="2018-03" db="EMBL/GenBank/DDBJ databases">
        <title>Bacteriophage NCPPB3778 and a type I-E CRISPR drive the evolution of the US Biological Select Agent, Rathayibacter toxicus.</title>
        <authorList>
            <person name="Davis E.W.II."/>
            <person name="Tabima J.F."/>
            <person name="Weisberg A.J."/>
            <person name="Dantas Lopes L."/>
            <person name="Wiseman M.S."/>
            <person name="Wiseman M.S."/>
            <person name="Pupko T."/>
            <person name="Belcher M.S."/>
            <person name="Sechler A.J."/>
            <person name="Tancos M.A."/>
            <person name="Schroeder B.K."/>
            <person name="Murray T.D."/>
            <person name="Luster D.G."/>
            <person name="Schneider W.L."/>
            <person name="Rogers E."/>
            <person name="Andreote F.D."/>
            <person name="Grunwald N.J."/>
            <person name="Putnam M.L."/>
            <person name="Chang J.H."/>
        </authorList>
    </citation>
    <scope>NUCLEOTIDE SEQUENCE [LARGE SCALE GENOMIC DNA]</scope>
    <source>
        <strain evidence="12 13">DSM 15933</strain>
    </source>
</reference>
<accession>A0A2T4UYP5</accession>
<dbReference type="InterPro" id="IPR001789">
    <property type="entry name" value="Sig_transdc_resp-reg_receiver"/>
</dbReference>
<dbReference type="GO" id="GO:0000156">
    <property type="term" value="F:phosphorelay response regulator activity"/>
    <property type="evidence" value="ECO:0007669"/>
    <property type="project" value="TreeGrafter"/>
</dbReference>
<keyword evidence="5 9" id="KW-0805">Transcription regulation</keyword>
<evidence type="ECO:0000256" key="2">
    <source>
        <dbReference type="ARBA" id="ARBA00022490"/>
    </source>
</evidence>
<evidence type="ECO:0000313" key="12">
    <source>
        <dbReference type="EMBL" id="PTL74618.1"/>
    </source>
</evidence>
<dbReference type="InterPro" id="IPR024187">
    <property type="entry name" value="Sig_transdc_resp-reg_cit/mal"/>
</dbReference>
<dbReference type="AlphaFoldDB" id="A0A2T4UYP5"/>
<dbReference type="SUPFAM" id="SSF52172">
    <property type="entry name" value="CheY-like"/>
    <property type="match status" value="1"/>
</dbReference>
<keyword evidence="8 9" id="KW-0804">Transcription</keyword>
<dbReference type="PANTHER" id="PTHR45526">
    <property type="entry name" value="TRANSCRIPTIONAL REGULATORY PROTEIN DPIA"/>
    <property type="match status" value="1"/>
</dbReference>
<evidence type="ECO:0000256" key="4">
    <source>
        <dbReference type="ARBA" id="ARBA00023012"/>
    </source>
</evidence>
<gene>
    <name evidence="12" type="ORF">C1I63_05160</name>
</gene>
<evidence type="ECO:0000256" key="3">
    <source>
        <dbReference type="ARBA" id="ARBA00022553"/>
    </source>
</evidence>
<comment type="caution">
    <text evidence="12">The sequence shown here is derived from an EMBL/GenBank/DDBJ whole genome shotgun (WGS) entry which is preliminary data.</text>
</comment>
<dbReference type="Gene3D" id="3.40.50.2300">
    <property type="match status" value="1"/>
</dbReference>
<comment type="subcellular location">
    <subcellularLocation>
        <location evidence="1 9">Cytoplasm</location>
    </subcellularLocation>
</comment>
<evidence type="ECO:0000256" key="6">
    <source>
        <dbReference type="ARBA" id="ARBA00023125"/>
    </source>
</evidence>
<sequence length="219" mass="23175">MSVVIVDDDSAIAALHERFVAAHPGFEVREVAGDGPSAVAAIQAHQPDVVLLDFHLPGFSGLDVLRAVRATAGPQPDFIAVTAVRDVESVRAARAAGVHHYLVKPFSATALRNRLDEVAHDRRLFEGAAGLHQDEIDVLFTSGARAQALPKGLSTETLASVLGALRPDADASATEVSVAVGISRVSARRYLEHLVASGRAARTLRYSTGRPSSVYTLVE</sequence>
<feature type="domain" description="Response regulatory" evidence="11">
    <location>
        <begin position="2"/>
        <end position="119"/>
    </location>
</feature>
<dbReference type="InterPro" id="IPR051271">
    <property type="entry name" value="2C-system_Tx_regulators"/>
</dbReference>
<keyword evidence="2 9" id="KW-0963">Cytoplasm</keyword>
<keyword evidence="6 9" id="KW-0238">DNA-binding</keyword>
<protein>
    <recommendedName>
        <fullName evidence="9">Transcriptional regulatory protein</fullName>
    </recommendedName>
</protein>
<keyword evidence="4 9" id="KW-0902">Two-component regulatory system</keyword>
<dbReference type="PANTHER" id="PTHR45526:SF1">
    <property type="entry name" value="TRANSCRIPTIONAL REGULATORY PROTEIN DCUR-RELATED"/>
    <property type="match status" value="1"/>
</dbReference>
<evidence type="ECO:0000256" key="8">
    <source>
        <dbReference type="ARBA" id="ARBA00023163"/>
    </source>
</evidence>
<evidence type="ECO:0000256" key="1">
    <source>
        <dbReference type="ARBA" id="ARBA00004496"/>
    </source>
</evidence>
<evidence type="ECO:0000313" key="13">
    <source>
        <dbReference type="Proteomes" id="UP000241085"/>
    </source>
</evidence>
<dbReference type="Proteomes" id="UP000241085">
    <property type="component" value="Unassembled WGS sequence"/>
</dbReference>
<dbReference type="SMART" id="SM00448">
    <property type="entry name" value="REC"/>
    <property type="match status" value="1"/>
</dbReference>
<evidence type="ECO:0000256" key="9">
    <source>
        <dbReference type="PIRNR" id="PIRNR006171"/>
    </source>
</evidence>
<dbReference type="EMBL" id="PZPL01000001">
    <property type="protein sequence ID" value="PTL74618.1"/>
    <property type="molecule type" value="Genomic_DNA"/>
</dbReference>